<keyword evidence="7" id="KW-0812">Transmembrane</keyword>
<evidence type="ECO:0000313" key="10">
    <source>
        <dbReference type="EMBL" id="MDQ0229086.1"/>
    </source>
</evidence>
<evidence type="ECO:0000256" key="1">
    <source>
        <dbReference type="ARBA" id="ARBA00004236"/>
    </source>
</evidence>
<dbReference type="PANTHER" id="PTHR32089:SF112">
    <property type="entry name" value="LYSOZYME-LIKE PROTEIN-RELATED"/>
    <property type="match status" value="1"/>
</dbReference>
<dbReference type="CDD" id="cd06225">
    <property type="entry name" value="HAMP"/>
    <property type="match status" value="1"/>
</dbReference>
<evidence type="ECO:0000256" key="4">
    <source>
        <dbReference type="ARBA" id="ARBA00023224"/>
    </source>
</evidence>
<dbReference type="SMART" id="SM00304">
    <property type="entry name" value="HAMP"/>
    <property type="match status" value="1"/>
</dbReference>
<dbReference type="EMBL" id="JAUSUD010000001">
    <property type="protein sequence ID" value="MDQ0229086.1"/>
    <property type="molecule type" value="Genomic_DNA"/>
</dbReference>
<sequence>MQNDTFLGVVGVDIVLDQIQSMINDYQLFDSGEAIIFSNEGLIVSHQKKELVGKDLEEMIPAPASEEVKQLIKNGETKGHTFDTTMVEYVPVMFGQTDAPWSVMVAVPEKEVMSESHQLFIASVTGVIVGLMLISIVVMYIANLIVKPIKATTVVGNHLAQGDFTQNISSKYLQRRDEIGDISRSFNTMKQNLSAMISNVSSHAEQAAAASEQLASSAQQTGETSQQISMTINEIADGANKQTYSVNSILEKMKKTVTDVENGQQASLEALDLAIKSNTSAREGESVAQTTVKHLQEVNHQVKNSAESVKALGNRSEEISSIITVISEIANQTNLLALNAAIEAARAGEHGKGFAVVADEVRRLAEQTSTSANMTTDIINGIQQDTKNIVQVIEETFAMVQK</sequence>
<feature type="domain" description="HAMP" evidence="9">
    <location>
        <begin position="143"/>
        <end position="198"/>
    </location>
</feature>
<comment type="subcellular location">
    <subcellularLocation>
        <location evidence="1">Cell membrane</location>
    </subcellularLocation>
</comment>
<dbReference type="PROSITE" id="PS50111">
    <property type="entry name" value="CHEMOTAXIS_TRANSDUC_2"/>
    <property type="match status" value="1"/>
</dbReference>
<dbReference type="RefSeq" id="WP_307336201.1">
    <property type="nucleotide sequence ID" value="NZ_JAUSUD010000001.1"/>
</dbReference>
<dbReference type="PANTHER" id="PTHR32089">
    <property type="entry name" value="METHYL-ACCEPTING CHEMOTAXIS PROTEIN MCPB"/>
    <property type="match status" value="1"/>
</dbReference>
<keyword evidence="4 6" id="KW-0807">Transducer</keyword>
<dbReference type="Proteomes" id="UP001234495">
    <property type="component" value="Unassembled WGS sequence"/>
</dbReference>
<feature type="domain" description="Methyl-accepting transducer" evidence="8">
    <location>
        <begin position="217"/>
        <end position="402"/>
    </location>
</feature>
<evidence type="ECO:0000256" key="2">
    <source>
        <dbReference type="ARBA" id="ARBA00022475"/>
    </source>
</evidence>
<dbReference type="Pfam" id="PF00015">
    <property type="entry name" value="MCPsignal"/>
    <property type="match status" value="1"/>
</dbReference>
<evidence type="ECO:0000256" key="5">
    <source>
        <dbReference type="ARBA" id="ARBA00029447"/>
    </source>
</evidence>
<dbReference type="CDD" id="cd12912">
    <property type="entry name" value="PDC2_MCP_like"/>
    <property type="match status" value="1"/>
</dbReference>
<keyword evidence="7" id="KW-1133">Transmembrane helix</keyword>
<evidence type="ECO:0000256" key="3">
    <source>
        <dbReference type="ARBA" id="ARBA00023136"/>
    </source>
</evidence>
<dbReference type="SMART" id="SM00283">
    <property type="entry name" value="MA"/>
    <property type="match status" value="1"/>
</dbReference>
<comment type="caution">
    <text evidence="10">The sequence shown here is derived from an EMBL/GenBank/DDBJ whole genome shotgun (WGS) entry which is preliminary data.</text>
</comment>
<accession>A0ABT9ZB86</accession>
<protein>
    <submittedName>
        <fullName evidence="10">Methyl-accepting chemotaxis protein</fullName>
    </submittedName>
</protein>
<proteinExistence type="inferred from homology"/>
<dbReference type="InterPro" id="IPR004089">
    <property type="entry name" value="MCPsignal_dom"/>
</dbReference>
<keyword evidence="3 7" id="KW-0472">Membrane</keyword>
<organism evidence="10 11">
    <name type="scientific">Metabacillus malikii</name>
    <dbReference type="NCBI Taxonomy" id="1504265"/>
    <lineage>
        <taxon>Bacteria</taxon>
        <taxon>Bacillati</taxon>
        <taxon>Bacillota</taxon>
        <taxon>Bacilli</taxon>
        <taxon>Bacillales</taxon>
        <taxon>Bacillaceae</taxon>
        <taxon>Metabacillus</taxon>
    </lineage>
</organism>
<keyword evidence="2" id="KW-1003">Cell membrane</keyword>
<evidence type="ECO:0000313" key="11">
    <source>
        <dbReference type="Proteomes" id="UP001234495"/>
    </source>
</evidence>
<dbReference type="InterPro" id="IPR003660">
    <property type="entry name" value="HAMP_dom"/>
</dbReference>
<name>A0ABT9ZB86_9BACI</name>
<dbReference type="Gene3D" id="3.30.450.20">
    <property type="entry name" value="PAS domain"/>
    <property type="match status" value="1"/>
</dbReference>
<keyword evidence="11" id="KW-1185">Reference proteome</keyword>
<feature type="transmembrane region" description="Helical" evidence="7">
    <location>
        <begin position="119"/>
        <end position="142"/>
    </location>
</feature>
<dbReference type="Gene3D" id="1.10.287.950">
    <property type="entry name" value="Methyl-accepting chemotaxis protein"/>
    <property type="match status" value="1"/>
</dbReference>
<reference evidence="10 11" key="1">
    <citation type="submission" date="2023-07" db="EMBL/GenBank/DDBJ databases">
        <title>Genomic Encyclopedia of Type Strains, Phase IV (KMG-IV): sequencing the most valuable type-strain genomes for metagenomic binning, comparative biology and taxonomic classification.</title>
        <authorList>
            <person name="Goeker M."/>
        </authorList>
    </citation>
    <scope>NUCLEOTIDE SEQUENCE [LARGE SCALE GENOMIC DNA]</scope>
    <source>
        <strain evidence="10 11">DSM 29005</strain>
    </source>
</reference>
<dbReference type="Pfam" id="PF00672">
    <property type="entry name" value="HAMP"/>
    <property type="match status" value="1"/>
</dbReference>
<evidence type="ECO:0000259" key="9">
    <source>
        <dbReference type="PROSITE" id="PS50885"/>
    </source>
</evidence>
<gene>
    <name evidence="10" type="ORF">J2S19_000336</name>
</gene>
<comment type="similarity">
    <text evidence="5">Belongs to the methyl-accepting chemotaxis (MCP) protein family.</text>
</comment>
<evidence type="ECO:0000256" key="7">
    <source>
        <dbReference type="SAM" id="Phobius"/>
    </source>
</evidence>
<dbReference type="SUPFAM" id="SSF58104">
    <property type="entry name" value="Methyl-accepting chemotaxis protein (MCP) signaling domain"/>
    <property type="match status" value="1"/>
</dbReference>
<dbReference type="PROSITE" id="PS50885">
    <property type="entry name" value="HAMP"/>
    <property type="match status" value="1"/>
</dbReference>
<evidence type="ECO:0000256" key="6">
    <source>
        <dbReference type="PROSITE-ProRule" id="PRU00284"/>
    </source>
</evidence>
<evidence type="ECO:0000259" key="8">
    <source>
        <dbReference type="PROSITE" id="PS50111"/>
    </source>
</evidence>